<keyword evidence="3 4" id="KW-0119">Carbohydrate metabolism</keyword>
<feature type="binding site" evidence="4">
    <location>
        <position position="37"/>
    </location>
    <ligand>
        <name>NADP(+)</name>
        <dbReference type="ChEBI" id="CHEBI:58349"/>
    </ligand>
</feature>
<feature type="binding site" evidence="4">
    <location>
        <position position="173"/>
    </location>
    <ligand>
        <name>substrate</name>
    </ligand>
</feature>
<comment type="subunit">
    <text evidence="4">Homopentamer.</text>
</comment>
<proteinExistence type="inferred from homology"/>
<dbReference type="Gene3D" id="3.40.50.720">
    <property type="entry name" value="NAD(P)-binding Rossmann-like Domain"/>
    <property type="match status" value="1"/>
</dbReference>
<dbReference type="Gene3D" id="3.90.25.10">
    <property type="entry name" value="UDP-galactose 4-epimerase, domain 1"/>
    <property type="match status" value="1"/>
</dbReference>
<dbReference type="InterPro" id="IPR036291">
    <property type="entry name" value="NAD(P)-bd_dom_sf"/>
</dbReference>
<dbReference type="InterPro" id="IPR001509">
    <property type="entry name" value="Epimerase_deHydtase"/>
</dbReference>
<keyword evidence="7" id="KW-1185">Reference proteome</keyword>
<evidence type="ECO:0000256" key="1">
    <source>
        <dbReference type="ARBA" id="ARBA00022857"/>
    </source>
</evidence>
<comment type="caution">
    <text evidence="4">Lacks conserved residue(s) required for the propagation of feature annotation.</text>
</comment>
<accession>A0ABX2P7C3</accession>
<gene>
    <name evidence="6" type="primary">rfaD</name>
    <name evidence="4" type="synonym">hldD</name>
    <name evidence="6" type="ORF">HW542_13225</name>
</gene>
<dbReference type="Proteomes" id="UP001516351">
    <property type="component" value="Unassembled WGS sequence"/>
</dbReference>
<feature type="binding site" evidence="4">
    <location>
        <position position="145"/>
    </location>
    <ligand>
        <name>NADP(+)</name>
        <dbReference type="ChEBI" id="CHEBI:58349"/>
    </ligand>
</feature>
<feature type="binding site" evidence="4">
    <location>
        <position position="182"/>
    </location>
    <ligand>
        <name>NADP(+)</name>
        <dbReference type="ChEBI" id="CHEBI:58349"/>
    </ligand>
</feature>
<sequence length="326" mass="36198">MIIVTGGAGFIGSCLVAALKARGEVVAVVDRLRDQGKWRNLAKHPPDLLIDPDALETFLSNSTEITAVFHMGAISSTTARDGDLVWRTNVELSETLLDWCAVRDVPFFYASSAATYGAADRPELFSDAPDSLSALRPLNLYGWSKHVFDQHLQARIDSGGLMPRQWAGLKFFNVYGPNEYHKGSMISVVKVKYDEVMRGAPARLFRSDRPDLEDGAQARDFIWVGDLISVMLWLHDHPAVSGLFNCGTGTARTYVDLANAVCDAAGVPRRIEFIDMPESLQGQYQSYTCADMTRLREAGYDRPFTSLEDGITRYVRDYLATPDPYL</sequence>
<evidence type="ECO:0000259" key="5">
    <source>
        <dbReference type="Pfam" id="PF01370"/>
    </source>
</evidence>
<protein>
    <recommendedName>
        <fullName evidence="4">ADP-L-glycero-D-manno-heptose-6-epimerase</fullName>
        <ecNumber evidence="4">5.1.3.20</ecNumber>
    </recommendedName>
    <alternativeName>
        <fullName evidence="4">ADP-L-glycero-beta-D-manno-heptose-6-epimerase</fullName>
        <shortName evidence="4">ADP-glyceromanno-heptose 6-epimerase</shortName>
        <shortName evidence="4">ADP-hep 6-epimerase</shortName>
        <shortName evidence="4">AGME</shortName>
    </alternativeName>
</protein>
<feature type="binding site" evidence="4">
    <location>
        <begin position="205"/>
        <end position="208"/>
    </location>
    <ligand>
        <name>substrate</name>
    </ligand>
</feature>
<dbReference type="EMBL" id="JABXXV010000007">
    <property type="protein sequence ID" value="NVN47761.1"/>
    <property type="molecule type" value="Genomic_DNA"/>
</dbReference>
<comment type="cofactor">
    <cofactor evidence="4">
        <name>NADP(+)</name>
        <dbReference type="ChEBI" id="CHEBI:58349"/>
    </cofactor>
    <text evidence="4">Binds 1 NADP(+) per subunit.</text>
</comment>
<comment type="pathway">
    <text evidence="4">Nucleotide-sugar biosynthesis; ADP-L-glycero-beta-D-manno-heptose biosynthesis; ADP-L-glycero-beta-D-manno-heptose from D-glycero-beta-D-manno-heptose 7-phosphate: step 4/4.</text>
</comment>
<dbReference type="NCBIfam" id="TIGR02197">
    <property type="entry name" value="heptose_epim"/>
    <property type="match status" value="1"/>
</dbReference>
<comment type="function">
    <text evidence="4">Catalyzes the interconversion between ADP-D-glycero-beta-D-manno-heptose and ADP-L-glycero-beta-D-manno-heptose via an epimerization at carbon 6 of the heptose.</text>
</comment>
<dbReference type="GO" id="GO:0008712">
    <property type="term" value="F:ADP-glyceromanno-heptose 6-epimerase activity"/>
    <property type="evidence" value="ECO:0007669"/>
    <property type="project" value="UniProtKB-EC"/>
</dbReference>
<evidence type="ECO:0000256" key="4">
    <source>
        <dbReference type="HAMAP-Rule" id="MF_01601"/>
    </source>
</evidence>
<feature type="active site" description="Proton acceptor" evidence="4">
    <location>
        <position position="141"/>
    </location>
</feature>
<dbReference type="HAMAP" id="MF_01601">
    <property type="entry name" value="Heptose_epimerase"/>
    <property type="match status" value="1"/>
</dbReference>
<dbReference type="EC" id="5.1.3.20" evidence="4"/>
<name>A0ABX2P7C3_9PROT</name>
<dbReference type="Pfam" id="PF01370">
    <property type="entry name" value="Epimerase"/>
    <property type="match status" value="1"/>
</dbReference>
<organism evidence="6 7">
    <name type="scientific">Asaia spathodeae</name>
    <dbReference type="NCBI Taxonomy" id="657016"/>
    <lineage>
        <taxon>Bacteria</taxon>
        <taxon>Pseudomonadati</taxon>
        <taxon>Pseudomonadota</taxon>
        <taxon>Alphaproteobacteria</taxon>
        <taxon>Acetobacterales</taxon>
        <taxon>Acetobacteraceae</taxon>
        <taxon>Asaia</taxon>
    </lineage>
</organism>
<feature type="binding site" evidence="4">
    <location>
        <begin position="71"/>
        <end position="75"/>
    </location>
    <ligand>
        <name>NADP(+)</name>
        <dbReference type="ChEBI" id="CHEBI:58349"/>
    </ligand>
</feature>
<evidence type="ECO:0000256" key="2">
    <source>
        <dbReference type="ARBA" id="ARBA00023235"/>
    </source>
</evidence>
<feature type="binding site" evidence="4">
    <location>
        <position position="219"/>
    </location>
    <ligand>
        <name>substrate</name>
    </ligand>
</feature>
<keyword evidence="2 4" id="KW-0413">Isomerase</keyword>
<dbReference type="SUPFAM" id="SSF51735">
    <property type="entry name" value="NAD(P)-binding Rossmann-fold domains"/>
    <property type="match status" value="1"/>
</dbReference>
<feature type="domain" description="NAD-dependent epimerase/dehydratase" evidence="5">
    <location>
        <begin position="2"/>
        <end position="247"/>
    </location>
</feature>
<feature type="binding site" evidence="4">
    <location>
        <position position="184"/>
    </location>
    <ligand>
        <name>substrate</name>
    </ligand>
</feature>
<keyword evidence="1 4" id="KW-0521">NADP</keyword>
<feature type="active site" description="Proton acceptor" evidence="4">
    <location>
        <position position="182"/>
    </location>
</feature>
<comment type="caution">
    <text evidence="6">The sequence shown here is derived from an EMBL/GenBank/DDBJ whole genome shotgun (WGS) entry which is preliminary data.</text>
</comment>
<dbReference type="PANTHER" id="PTHR43103">
    <property type="entry name" value="NUCLEOSIDE-DIPHOSPHATE-SUGAR EPIMERASE"/>
    <property type="match status" value="1"/>
</dbReference>
<dbReference type="PANTHER" id="PTHR43103:SF3">
    <property type="entry name" value="ADP-L-GLYCERO-D-MANNO-HEPTOSE-6-EPIMERASE"/>
    <property type="match status" value="1"/>
</dbReference>
<reference evidence="6 7" key="1">
    <citation type="submission" date="2020-06" db="EMBL/GenBank/DDBJ databases">
        <title>Synonyms of Asaia species.</title>
        <authorList>
            <person name="Sombolestani A."/>
        </authorList>
    </citation>
    <scope>NUCLEOTIDE SEQUENCE [LARGE SCALE GENOMIC DNA]</scope>
    <source>
        <strain evidence="6 7">LMG 27047</strain>
    </source>
</reference>
<feature type="binding site" evidence="4">
    <location>
        <position position="174"/>
    </location>
    <ligand>
        <name>NADP(+)</name>
        <dbReference type="ChEBI" id="CHEBI:58349"/>
    </ligand>
</feature>
<dbReference type="RefSeq" id="WP_267310400.1">
    <property type="nucleotide sequence ID" value="NZ_JABXXV010000007.1"/>
</dbReference>
<feature type="binding site" evidence="4">
    <location>
        <position position="284"/>
    </location>
    <ligand>
        <name>substrate</name>
    </ligand>
</feature>
<comment type="catalytic activity">
    <reaction evidence="4">
        <text>ADP-D-glycero-beta-D-manno-heptose = ADP-L-glycero-beta-D-manno-heptose</text>
        <dbReference type="Rhea" id="RHEA:17577"/>
        <dbReference type="ChEBI" id="CHEBI:59967"/>
        <dbReference type="ChEBI" id="CHEBI:61506"/>
        <dbReference type="EC" id="5.1.3.20"/>
    </reaction>
</comment>
<evidence type="ECO:0000313" key="6">
    <source>
        <dbReference type="EMBL" id="NVN47761.1"/>
    </source>
</evidence>
<evidence type="ECO:0000256" key="3">
    <source>
        <dbReference type="ARBA" id="ARBA00023277"/>
    </source>
</evidence>
<comment type="similarity">
    <text evidence="4">Belongs to the NAD(P)-dependent epimerase/dehydratase family. HldD subfamily.</text>
</comment>
<evidence type="ECO:0000313" key="7">
    <source>
        <dbReference type="Proteomes" id="UP001516351"/>
    </source>
</evidence>
<dbReference type="InterPro" id="IPR011912">
    <property type="entry name" value="Heptose_epim"/>
</dbReference>
<comment type="domain">
    <text evidence="4">Contains a large N-terminal NADP-binding domain, and a smaller C-terminal substrate-binding domain.</text>
</comment>
<feature type="binding site" evidence="4">
    <location>
        <begin position="10"/>
        <end position="11"/>
    </location>
    <ligand>
        <name>NADP(+)</name>
        <dbReference type="ChEBI" id="CHEBI:58349"/>
    </ligand>
</feature>
<feature type="binding site" evidence="4">
    <location>
        <begin position="30"/>
        <end position="31"/>
    </location>
    <ligand>
        <name>NADP(+)</name>
        <dbReference type="ChEBI" id="CHEBI:58349"/>
    </ligand>
</feature>